<dbReference type="AlphaFoldDB" id="A0A3Q0IKX6"/>
<accession>A0A3Q0IKX6</accession>
<gene>
    <name evidence="3" type="primary">LOC103505803</name>
</gene>
<reference evidence="3" key="1">
    <citation type="submission" date="2025-08" db="UniProtKB">
        <authorList>
            <consortium name="RefSeq"/>
        </authorList>
    </citation>
    <scope>IDENTIFICATION</scope>
</reference>
<feature type="compositionally biased region" description="Polar residues" evidence="1">
    <location>
        <begin position="275"/>
        <end position="292"/>
    </location>
</feature>
<feature type="compositionally biased region" description="Polar residues" evidence="1">
    <location>
        <begin position="672"/>
        <end position="684"/>
    </location>
</feature>
<feature type="compositionally biased region" description="Polar residues" evidence="1">
    <location>
        <begin position="570"/>
        <end position="583"/>
    </location>
</feature>
<keyword evidence="2" id="KW-1185">Reference proteome</keyword>
<feature type="region of interest" description="Disordered" evidence="1">
    <location>
        <begin position="195"/>
        <end position="318"/>
    </location>
</feature>
<protein>
    <submittedName>
        <fullName evidence="3">Uncharacterized protein LOC103505803</fullName>
    </submittedName>
</protein>
<feature type="region of interest" description="Disordered" evidence="1">
    <location>
        <begin position="518"/>
        <end position="684"/>
    </location>
</feature>
<proteinExistence type="predicted"/>
<dbReference type="GeneID" id="103505803"/>
<dbReference type="RefSeq" id="XP_026676832.1">
    <property type="nucleotide sequence ID" value="XM_026821031.1"/>
</dbReference>
<dbReference type="Proteomes" id="UP000079169">
    <property type="component" value="Unplaced"/>
</dbReference>
<evidence type="ECO:0000256" key="1">
    <source>
        <dbReference type="SAM" id="MobiDB-lite"/>
    </source>
</evidence>
<feature type="compositionally biased region" description="Polar residues" evidence="1">
    <location>
        <begin position="620"/>
        <end position="643"/>
    </location>
</feature>
<sequence length="738" mass="82883">MHLGEHFECDKGDYYAEQFCTLSVNAAWSRFKLLGAGCYDNQDEISLENVVTGRNLLLSMAYENATKLGAANNRGYQCPKYPKHNRLSVIRRFSGYQFCTLSVNAAWSRFKLLGAGCYDNQDEISLENVVTGRNLLLSMAYENATKLGAANNRGYQFVQLQILKAQKQASKLVDSDAEEEEAPGVQEHHNILKAQKQASKLVDSDAEEEEAPGVQEHHNANPPGHLSHFEMYLNSLPRRKDRTMKPSITSSSPIPLDERLSTHSLHSDKPPPQHTPTSQRTGRRYPSQSFSERSMKSPFTDLSTSTIDRRKPRSGGDGFSSHLQFLNNILANFPNITEEQSARMKQLTLSYPLEYKAWYMESYLPTLKRYKQVMNERNIVIRNRINKQFGKHCIGKARLRSLLKFDAAKILEYNIDVERAFYCSEDSNYMHEIELLTPFTFDNEDKKCFYGFIQSMIHRATSQSEQLLYQLIELVFKSKGNSIDPSWEEVHNLLWFTQLQHLLVQHVPSRRVQLAPLYDEQPAPSPSLHTDPPNLESRYSNPEPTPPQSSLPSTTQYAPTLSSYGDMGQQDPTGLNPARQTPMSEDPARFNPSGHPGTNNPMGKPPLGSSGDPMGYSAPRMNTLSGGNSRTSAFNMPQRSNPARPNPIRGNTKPVLSSPGDRAPIQSDEPRPSQSVGVTRAPQSQFFTPALVPHAESTYQQHLQDSESSASMNVVSLNSSFSYTAQDGQKTVSISFKL</sequence>
<dbReference type="KEGG" id="dci:103505803"/>
<name>A0A3Q0IKX6_DIACI</name>
<feature type="compositionally biased region" description="Basic and acidic residues" evidence="1">
    <location>
        <begin position="256"/>
        <end position="271"/>
    </location>
</feature>
<dbReference type="PaxDb" id="121845-A0A3Q0IKX6"/>
<organism evidence="2 3">
    <name type="scientific">Diaphorina citri</name>
    <name type="common">Asian citrus psyllid</name>
    <dbReference type="NCBI Taxonomy" id="121845"/>
    <lineage>
        <taxon>Eukaryota</taxon>
        <taxon>Metazoa</taxon>
        <taxon>Ecdysozoa</taxon>
        <taxon>Arthropoda</taxon>
        <taxon>Hexapoda</taxon>
        <taxon>Insecta</taxon>
        <taxon>Pterygota</taxon>
        <taxon>Neoptera</taxon>
        <taxon>Paraneoptera</taxon>
        <taxon>Hemiptera</taxon>
        <taxon>Sternorrhyncha</taxon>
        <taxon>Psylloidea</taxon>
        <taxon>Psyllidae</taxon>
        <taxon>Diaphorininae</taxon>
        <taxon>Diaphorina</taxon>
    </lineage>
</organism>
<evidence type="ECO:0000313" key="3">
    <source>
        <dbReference type="RefSeq" id="XP_026676832.1"/>
    </source>
</evidence>
<evidence type="ECO:0000313" key="2">
    <source>
        <dbReference type="Proteomes" id="UP000079169"/>
    </source>
</evidence>